<feature type="compositionally biased region" description="Basic and acidic residues" evidence="1">
    <location>
        <begin position="30"/>
        <end position="39"/>
    </location>
</feature>
<protein>
    <submittedName>
        <fullName evidence="2">Uncharacterized protein</fullName>
    </submittedName>
</protein>
<sequence>EGNPFPHIRIPDDWGGSHPEHGHGSGGTHLPDERQKDLFHGAPQGLLRQKGCQSCCPNGRRDHGKGRQLLRSRNPVHPRGFRFLRGETRQGVCGSVRDDRRAAGGRVQRPGGQKRHGLFLHQLFAAAGGPHPARQTLHSQRL</sequence>
<dbReference type="AlphaFoldDB" id="A0A6J4JSG8"/>
<feature type="region of interest" description="Disordered" evidence="1">
    <location>
        <begin position="1"/>
        <end position="78"/>
    </location>
</feature>
<feature type="non-terminal residue" evidence="2">
    <location>
        <position position="1"/>
    </location>
</feature>
<evidence type="ECO:0000256" key="1">
    <source>
        <dbReference type="SAM" id="MobiDB-lite"/>
    </source>
</evidence>
<accession>A0A6J4JSG8</accession>
<gene>
    <name evidence="2" type="ORF">AVDCRST_MAG56-4156</name>
</gene>
<reference evidence="2" key="1">
    <citation type="submission" date="2020-02" db="EMBL/GenBank/DDBJ databases">
        <authorList>
            <person name="Meier V. D."/>
        </authorList>
    </citation>
    <scope>NUCLEOTIDE SEQUENCE</scope>
    <source>
        <strain evidence="2">AVDCRST_MAG56</strain>
    </source>
</reference>
<organism evidence="2">
    <name type="scientific">uncultured Cytophagales bacterium</name>
    <dbReference type="NCBI Taxonomy" id="158755"/>
    <lineage>
        <taxon>Bacteria</taxon>
        <taxon>Pseudomonadati</taxon>
        <taxon>Bacteroidota</taxon>
        <taxon>Sphingobacteriia</taxon>
        <taxon>Sphingobacteriales</taxon>
        <taxon>environmental samples</taxon>
    </lineage>
</organism>
<feature type="non-terminal residue" evidence="2">
    <location>
        <position position="142"/>
    </location>
</feature>
<evidence type="ECO:0000313" key="2">
    <source>
        <dbReference type="EMBL" id="CAA9286300.1"/>
    </source>
</evidence>
<name>A0A6J4JSG8_9SPHI</name>
<feature type="compositionally biased region" description="Basic residues" evidence="1">
    <location>
        <begin position="62"/>
        <end position="78"/>
    </location>
</feature>
<dbReference type="EMBL" id="CADCTQ010000350">
    <property type="protein sequence ID" value="CAA9286300.1"/>
    <property type="molecule type" value="Genomic_DNA"/>
</dbReference>
<proteinExistence type="predicted"/>